<reference evidence="1 2" key="1">
    <citation type="journal article" date="2021" name="Environ. Microbiol.">
        <title>Gene family expansions and transcriptome signatures uncover fungal adaptations to wood decay.</title>
        <authorList>
            <person name="Hage H."/>
            <person name="Miyauchi S."/>
            <person name="Viragh M."/>
            <person name="Drula E."/>
            <person name="Min B."/>
            <person name="Chaduli D."/>
            <person name="Navarro D."/>
            <person name="Favel A."/>
            <person name="Norest M."/>
            <person name="Lesage-Meessen L."/>
            <person name="Balint B."/>
            <person name="Merenyi Z."/>
            <person name="de Eugenio L."/>
            <person name="Morin E."/>
            <person name="Martinez A.T."/>
            <person name="Baldrian P."/>
            <person name="Stursova M."/>
            <person name="Martinez M.J."/>
            <person name="Novotny C."/>
            <person name="Magnuson J.K."/>
            <person name="Spatafora J.W."/>
            <person name="Maurice S."/>
            <person name="Pangilinan J."/>
            <person name="Andreopoulos W."/>
            <person name="LaButti K."/>
            <person name="Hundley H."/>
            <person name="Na H."/>
            <person name="Kuo A."/>
            <person name="Barry K."/>
            <person name="Lipzen A."/>
            <person name="Henrissat B."/>
            <person name="Riley R."/>
            <person name="Ahrendt S."/>
            <person name="Nagy L.G."/>
            <person name="Grigoriev I.V."/>
            <person name="Martin F."/>
            <person name="Rosso M.N."/>
        </authorList>
    </citation>
    <scope>NUCLEOTIDE SEQUENCE [LARGE SCALE GENOMIC DNA]</scope>
    <source>
        <strain evidence="1 2">CIRM-BRFM 1785</strain>
    </source>
</reference>
<comment type="caution">
    <text evidence="1">The sequence shown here is derived from an EMBL/GenBank/DDBJ whole genome shotgun (WGS) entry which is preliminary data.</text>
</comment>
<keyword evidence="2" id="KW-1185">Reference proteome</keyword>
<proteinExistence type="predicted"/>
<gene>
    <name evidence="1" type="ORF">C8Q71DRAFT_568153</name>
</gene>
<evidence type="ECO:0000313" key="2">
    <source>
        <dbReference type="Proteomes" id="UP000814176"/>
    </source>
</evidence>
<organism evidence="1 2">
    <name type="scientific">Rhodofomes roseus</name>
    <dbReference type="NCBI Taxonomy" id="34475"/>
    <lineage>
        <taxon>Eukaryota</taxon>
        <taxon>Fungi</taxon>
        <taxon>Dikarya</taxon>
        <taxon>Basidiomycota</taxon>
        <taxon>Agaricomycotina</taxon>
        <taxon>Agaricomycetes</taxon>
        <taxon>Polyporales</taxon>
        <taxon>Rhodofomes</taxon>
    </lineage>
</organism>
<dbReference type="Proteomes" id="UP000814176">
    <property type="component" value="Unassembled WGS sequence"/>
</dbReference>
<evidence type="ECO:0000313" key="1">
    <source>
        <dbReference type="EMBL" id="KAH9837909.1"/>
    </source>
</evidence>
<accession>A0ABQ8KKE0</accession>
<name>A0ABQ8KKE0_9APHY</name>
<dbReference type="GeneID" id="72000147"/>
<dbReference type="EMBL" id="JADCUA010000008">
    <property type="protein sequence ID" value="KAH9837909.1"/>
    <property type="molecule type" value="Genomic_DNA"/>
</dbReference>
<sequence length="162" mass="18337">MTVAITNLYRRLASQLLFIQATIGVPRPPTTMQSTNGRPLGLSRHDSTIKRSSCKECTSSLACTVSCHERLSTTFTATLFLWPLRYERAHGRGLDTIVSIVVYGMSVRLESTADKRTRNSLLWRDHGRCLRQRNQEEDGECKERGPGASRLELLMVPDVSRW</sequence>
<protein>
    <submittedName>
        <fullName evidence="1">Uncharacterized protein</fullName>
    </submittedName>
</protein>
<dbReference type="RefSeq" id="XP_047779947.1">
    <property type="nucleotide sequence ID" value="XM_047919415.1"/>
</dbReference>